<sequence>MLRKSTMIAVATVLLVRPALAGPPYVSDDPEPTDYKHFEIYTSTNGTATRGDIGGASGIDFNYGAAPDLQLTATLPFAFDNPAAGNASFGPGNIELAAKYRFLHQDSFGLDVSVFPRVFLPSPTKNIGNNAPSLLLPVWVQKDWNGGWSAFGGGGCVISPRPAQDFCLTGGVVTYQLLPKLQLGVELFHQTADGSGTPATSSIGLGARYDISDTYHLLGYIRRGIENTNETDQYSWYTSVLFTF</sequence>
<dbReference type="OrthoDB" id="7505154at2"/>
<gene>
    <name evidence="2" type="ORF">SAMN05444159_4478</name>
</gene>
<evidence type="ECO:0000256" key="1">
    <source>
        <dbReference type="SAM" id="SignalP"/>
    </source>
</evidence>
<name>A0A1M6W8E2_9BRAD</name>
<dbReference type="EMBL" id="LT670844">
    <property type="protein sequence ID" value="SHK89898.1"/>
    <property type="molecule type" value="Genomic_DNA"/>
</dbReference>
<proteinExistence type="predicted"/>
<evidence type="ECO:0000313" key="3">
    <source>
        <dbReference type="Proteomes" id="UP000189935"/>
    </source>
</evidence>
<feature type="signal peptide" evidence="1">
    <location>
        <begin position="1"/>
        <end position="21"/>
    </location>
</feature>
<reference evidence="2 3" key="1">
    <citation type="submission" date="2016-11" db="EMBL/GenBank/DDBJ databases">
        <authorList>
            <person name="Jaros S."/>
            <person name="Januszkiewicz K."/>
            <person name="Wedrychowicz H."/>
        </authorList>
    </citation>
    <scope>NUCLEOTIDE SEQUENCE [LARGE SCALE GENOMIC DNA]</scope>
    <source>
        <strain evidence="2 3">GAS499</strain>
    </source>
</reference>
<dbReference type="AlphaFoldDB" id="A0A1M6W8E2"/>
<feature type="chain" id="PRO_5013065169" evidence="1">
    <location>
        <begin position="22"/>
        <end position="244"/>
    </location>
</feature>
<keyword evidence="1" id="KW-0732">Signal</keyword>
<evidence type="ECO:0000313" key="2">
    <source>
        <dbReference type="EMBL" id="SHK89898.1"/>
    </source>
</evidence>
<protein>
    <submittedName>
        <fullName evidence="2">Putative MetA-pathway of phenol degradation</fullName>
    </submittedName>
</protein>
<accession>A0A1M6W8E2</accession>
<dbReference type="Proteomes" id="UP000189935">
    <property type="component" value="Chromosome I"/>
</dbReference>
<organism evidence="2 3">
    <name type="scientific">Bradyrhizobium lablabi</name>
    <dbReference type="NCBI Taxonomy" id="722472"/>
    <lineage>
        <taxon>Bacteria</taxon>
        <taxon>Pseudomonadati</taxon>
        <taxon>Pseudomonadota</taxon>
        <taxon>Alphaproteobacteria</taxon>
        <taxon>Hyphomicrobiales</taxon>
        <taxon>Nitrobacteraceae</taxon>
        <taxon>Bradyrhizobium</taxon>
    </lineage>
</organism>